<evidence type="ECO:0000313" key="2">
    <source>
        <dbReference type="EMBL" id="MPC73944.1"/>
    </source>
</evidence>
<protein>
    <submittedName>
        <fullName evidence="2">Uncharacterized protein</fullName>
    </submittedName>
</protein>
<gene>
    <name evidence="2" type="ORF">E2C01_068287</name>
</gene>
<reference evidence="2 3" key="1">
    <citation type="submission" date="2019-05" db="EMBL/GenBank/DDBJ databases">
        <title>Another draft genome of Portunus trituberculatus and its Hox gene families provides insights of decapod evolution.</title>
        <authorList>
            <person name="Jeong J.-H."/>
            <person name="Song I."/>
            <person name="Kim S."/>
            <person name="Choi T."/>
            <person name="Kim D."/>
            <person name="Ryu S."/>
            <person name="Kim W."/>
        </authorList>
    </citation>
    <scope>NUCLEOTIDE SEQUENCE [LARGE SCALE GENOMIC DNA]</scope>
    <source>
        <tissue evidence="2">Muscle</tissue>
    </source>
</reference>
<dbReference type="EMBL" id="VSRR010037887">
    <property type="protein sequence ID" value="MPC73944.1"/>
    <property type="molecule type" value="Genomic_DNA"/>
</dbReference>
<organism evidence="2 3">
    <name type="scientific">Portunus trituberculatus</name>
    <name type="common">Swimming crab</name>
    <name type="synonym">Neptunus trituberculatus</name>
    <dbReference type="NCBI Taxonomy" id="210409"/>
    <lineage>
        <taxon>Eukaryota</taxon>
        <taxon>Metazoa</taxon>
        <taxon>Ecdysozoa</taxon>
        <taxon>Arthropoda</taxon>
        <taxon>Crustacea</taxon>
        <taxon>Multicrustacea</taxon>
        <taxon>Malacostraca</taxon>
        <taxon>Eumalacostraca</taxon>
        <taxon>Eucarida</taxon>
        <taxon>Decapoda</taxon>
        <taxon>Pleocyemata</taxon>
        <taxon>Brachyura</taxon>
        <taxon>Eubrachyura</taxon>
        <taxon>Portunoidea</taxon>
        <taxon>Portunidae</taxon>
        <taxon>Portuninae</taxon>
        <taxon>Portunus</taxon>
    </lineage>
</organism>
<dbReference type="Proteomes" id="UP000324222">
    <property type="component" value="Unassembled WGS sequence"/>
</dbReference>
<name>A0A5B7HZM5_PORTR</name>
<evidence type="ECO:0000313" key="3">
    <source>
        <dbReference type="Proteomes" id="UP000324222"/>
    </source>
</evidence>
<comment type="caution">
    <text evidence="2">The sequence shown here is derived from an EMBL/GenBank/DDBJ whole genome shotgun (WGS) entry which is preliminary data.</text>
</comment>
<feature type="region of interest" description="Disordered" evidence="1">
    <location>
        <begin position="41"/>
        <end position="68"/>
    </location>
</feature>
<keyword evidence="3" id="KW-1185">Reference proteome</keyword>
<feature type="compositionally biased region" description="Low complexity" evidence="1">
    <location>
        <begin position="44"/>
        <end position="60"/>
    </location>
</feature>
<proteinExistence type="predicted"/>
<sequence>MENSDTSNDGGCGDRHTAECAGDGQELLAWSSITAHVSYKEDNNNTTSSQSSQADTQTDSSPEDDTADLLKLNSSELLQIIRDQRLEFSKKNQLISFYNSFFEYRWCKGRCR</sequence>
<dbReference type="AlphaFoldDB" id="A0A5B7HZM5"/>
<evidence type="ECO:0000256" key="1">
    <source>
        <dbReference type="SAM" id="MobiDB-lite"/>
    </source>
</evidence>
<accession>A0A5B7HZM5</accession>